<keyword evidence="3" id="KW-0813">Transport</keyword>
<feature type="transmembrane region" description="Helical" evidence="8">
    <location>
        <begin position="974"/>
        <end position="991"/>
    </location>
</feature>
<comment type="subcellular location">
    <subcellularLocation>
        <location evidence="1">Cell membrane</location>
        <topology evidence="1">Multi-pass membrane protein</topology>
    </subcellularLocation>
</comment>
<dbReference type="Gene3D" id="3.30.2090.10">
    <property type="entry name" value="Multidrug efflux transporter AcrB TolC docking domain, DN and DC subdomains"/>
    <property type="match status" value="2"/>
</dbReference>
<feature type="transmembrane region" description="Helical" evidence="8">
    <location>
        <begin position="363"/>
        <end position="383"/>
    </location>
</feature>
<feature type="transmembrane region" description="Helical" evidence="8">
    <location>
        <begin position="332"/>
        <end position="356"/>
    </location>
</feature>
<feature type="transmembrane region" description="Helical" evidence="8">
    <location>
        <begin position="446"/>
        <end position="464"/>
    </location>
</feature>
<evidence type="ECO:0000313" key="9">
    <source>
        <dbReference type="EMBL" id="XBO49960.1"/>
    </source>
</evidence>
<dbReference type="InterPro" id="IPR001036">
    <property type="entry name" value="Acrflvin-R"/>
</dbReference>
<evidence type="ECO:0000256" key="1">
    <source>
        <dbReference type="ARBA" id="ARBA00004651"/>
    </source>
</evidence>
<keyword evidence="6 8" id="KW-1133">Transmembrane helix</keyword>
<feature type="transmembrane region" description="Helical" evidence="8">
    <location>
        <begin position="895"/>
        <end position="915"/>
    </location>
</feature>
<dbReference type="RefSeq" id="WP_406827260.1">
    <property type="nucleotide sequence ID" value="NZ_CP157485.1"/>
</dbReference>
<dbReference type="InterPro" id="IPR004763">
    <property type="entry name" value="CusA-like"/>
</dbReference>
<dbReference type="GO" id="GO:0042910">
    <property type="term" value="F:xenobiotic transmembrane transporter activity"/>
    <property type="evidence" value="ECO:0007669"/>
    <property type="project" value="TreeGrafter"/>
</dbReference>
<evidence type="ECO:0000256" key="2">
    <source>
        <dbReference type="ARBA" id="ARBA00010942"/>
    </source>
</evidence>
<gene>
    <name evidence="9" type="ORF">ABEG20_10150</name>
</gene>
<dbReference type="AlphaFoldDB" id="A0AAU7KBV5"/>
<feature type="transmembrane region" description="Helical" evidence="8">
    <location>
        <begin position="1003"/>
        <end position="1030"/>
    </location>
</feature>
<dbReference type="SUPFAM" id="SSF82693">
    <property type="entry name" value="Multidrug efflux transporter AcrB pore domain, PN1, PN2, PC1 and PC2 subdomains"/>
    <property type="match status" value="3"/>
</dbReference>
<feature type="transmembrane region" description="Helical" evidence="8">
    <location>
        <begin position="389"/>
        <end position="415"/>
    </location>
</feature>
<dbReference type="PANTHER" id="PTHR32063:SF12">
    <property type="entry name" value="CATION EFFLUX SYSTEM PROTEIN"/>
    <property type="match status" value="1"/>
</dbReference>
<dbReference type="Gene3D" id="3.30.70.1430">
    <property type="entry name" value="Multidrug efflux transporter AcrB pore domain"/>
    <property type="match status" value="2"/>
</dbReference>
<dbReference type="Gene3D" id="1.20.1640.10">
    <property type="entry name" value="Multidrug efflux transporter AcrB transmembrane domain"/>
    <property type="match status" value="2"/>
</dbReference>
<feature type="transmembrane region" description="Helical" evidence="8">
    <location>
        <begin position="921"/>
        <end position="943"/>
    </location>
</feature>
<evidence type="ECO:0000256" key="3">
    <source>
        <dbReference type="ARBA" id="ARBA00022448"/>
    </source>
</evidence>
<dbReference type="NCBIfam" id="TIGR00914">
    <property type="entry name" value="2A0601"/>
    <property type="match status" value="1"/>
</dbReference>
<evidence type="ECO:0000256" key="7">
    <source>
        <dbReference type="ARBA" id="ARBA00023136"/>
    </source>
</evidence>
<dbReference type="GO" id="GO:0008324">
    <property type="term" value="F:monoatomic cation transmembrane transporter activity"/>
    <property type="evidence" value="ECO:0007669"/>
    <property type="project" value="InterPro"/>
</dbReference>
<sequence length="1059" mass="117535">MNKFIKSIIGFALKNKYFIFFATFILILAGYLSFKHTTIDAFPDVTNTNITIITQWPGRSAEEVEKFVSRPLEIAMNPTEKRTSIRSSSLFGLSIVKVSFEDDVDYAEARVQVNNHLEEADLPEGIQPEVQPPYGPTGEIFRYTLTSDTKSVRELKTLQDWVVQRELLSVSGIADVVSFGGEVKTYQITVDPQKAIQYGVSATELFEAVSKSNINVGGDVIVQSGQAYVVRGIGVLNNIDEIRNVVVDNINGTPIYVKTIADVAESALPRLGQVGRDRDPDVVEGIVVMRKGGNPSEVIARLKEKINTINSTILPNDVTIKPFYDREDLVNYAVHTVMGNMLEGILFVTLIVFLFMADWRTTLIVSIIIPLALLFAFICLKLKGMPANLLSMGAIDFGIIIDGAVVMVEGIFVLLDAKAKKLGMEKFNKMSKLGFIKKACLENGKGILFAKLIIITGLLPIFTFEKVEGKMFSPLAWTLSFALLGALILTFTLVPAMASVLLKKNVKEKHNIFLGWMTKVTLKFYDSCFKKKKLVFGISLIVLFTGAFSFKFLGTEFLPSLDEGSIYVRATGPLSISLDETKKLSNEMRKIFLSFEEVKQVMSQTGRPNDGTDATGFYNMEFHVDIYPRKEWKRKQSKEQLIERMQEKLKSFPGISLNFSQPISDNVEEAVSGVKGSIVVKLFGENFEYIEQEEEKIESILKTVDGIEDLGILRNLGQPELQINLDQKKMALYGVSTADANAVIEMAIGGKAATQIYEGERKFDLIIRYPEDFRNDESSISKLRVPTLSGSNVQLGEISGISKITGPSMIYRDKHKRYGAIKFSIRGRDMGSVIAEAQQKVNAKIKLPQGYQLEWAGDFENQQRAIARLSQAVPVSLLLIFFILFVLFGNLKDALLVLNNVPFAMIGGILALLAAGVNFNISAGIGFIALFGICVQNGVILITRFKTNMAELKYHPNQTFTDAMRDGIASRFRPVLMTALMAAIGLMPAALSTGIGSEASKPLAIVVIGGLITNTLFNLFVYPIVFYWSYQKKVYGGSMIEKDRLDKRDSLSVYPSQQH</sequence>
<dbReference type="PANTHER" id="PTHR32063">
    <property type="match status" value="1"/>
</dbReference>
<name>A0AAU7KBV5_9SPHI</name>
<dbReference type="InterPro" id="IPR027463">
    <property type="entry name" value="AcrB_DN_DC_subdom"/>
</dbReference>
<dbReference type="EMBL" id="CP157485">
    <property type="protein sequence ID" value="XBO49960.1"/>
    <property type="molecule type" value="Genomic_DNA"/>
</dbReference>
<dbReference type="SUPFAM" id="SSF82714">
    <property type="entry name" value="Multidrug efflux transporter AcrB TolC docking domain, DN and DC subdomains"/>
    <property type="match status" value="2"/>
</dbReference>
<keyword evidence="4" id="KW-1003">Cell membrane</keyword>
<proteinExistence type="inferred from homology"/>
<evidence type="ECO:0000256" key="8">
    <source>
        <dbReference type="SAM" id="Phobius"/>
    </source>
</evidence>
<comment type="similarity">
    <text evidence="2">Belongs to the resistance-nodulation-cell division (RND) (TC 2.A.6) family.</text>
</comment>
<organism evidence="9">
    <name type="scientific">Pedobacter sp. KACC 23697</name>
    <dbReference type="NCBI Taxonomy" id="3149230"/>
    <lineage>
        <taxon>Bacteria</taxon>
        <taxon>Pseudomonadati</taxon>
        <taxon>Bacteroidota</taxon>
        <taxon>Sphingobacteriia</taxon>
        <taxon>Sphingobacteriales</taxon>
        <taxon>Sphingobacteriaceae</taxon>
        <taxon>Pedobacter</taxon>
    </lineage>
</organism>
<evidence type="ECO:0000256" key="4">
    <source>
        <dbReference type="ARBA" id="ARBA00022475"/>
    </source>
</evidence>
<dbReference type="Pfam" id="PF00873">
    <property type="entry name" value="ACR_tran"/>
    <property type="match status" value="1"/>
</dbReference>
<dbReference type="Gene3D" id="3.30.70.1320">
    <property type="entry name" value="Multidrug efflux transporter AcrB pore domain like"/>
    <property type="match status" value="1"/>
</dbReference>
<feature type="transmembrane region" description="Helical" evidence="8">
    <location>
        <begin position="16"/>
        <end position="34"/>
    </location>
</feature>
<evidence type="ECO:0000256" key="5">
    <source>
        <dbReference type="ARBA" id="ARBA00022692"/>
    </source>
</evidence>
<evidence type="ECO:0000256" key="6">
    <source>
        <dbReference type="ARBA" id="ARBA00022989"/>
    </source>
</evidence>
<keyword evidence="7 8" id="KW-0472">Membrane</keyword>
<dbReference type="SUPFAM" id="SSF82866">
    <property type="entry name" value="Multidrug efflux transporter AcrB transmembrane domain"/>
    <property type="match status" value="2"/>
</dbReference>
<dbReference type="PRINTS" id="PR00702">
    <property type="entry name" value="ACRIFLAVINRP"/>
</dbReference>
<accession>A0AAU7KBV5</accession>
<protein>
    <submittedName>
        <fullName evidence="9">CusA/CzcA family heavy metal efflux RND transporter</fullName>
    </submittedName>
</protein>
<keyword evidence="5 8" id="KW-0812">Transmembrane</keyword>
<dbReference type="GO" id="GO:0005886">
    <property type="term" value="C:plasma membrane"/>
    <property type="evidence" value="ECO:0007669"/>
    <property type="project" value="UniProtKB-SubCell"/>
</dbReference>
<feature type="transmembrane region" description="Helical" evidence="8">
    <location>
        <begin position="476"/>
        <end position="502"/>
    </location>
</feature>
<feature type="transmembrane region" description="Helical" evidence="8">
    <location>
        <begin position="869"/>
        <end position="888"/>
    </location>
</feature>
<dbReference type="Gene3D" id="3.30.70.1440">
    <property type="entry name" value="Multidrug efflux transporter AcrB pore domain"/>
    <property type="match status" value="1"/>
</dbReference>
<feature type="transmembrane region" description="Helical" evidence="8">
    <location>
        <begin position="534"/>
        <end position="553"/>
    </location>
</feature>
<reference evidence="9" key="1">
    <citation type="submission" date="2024-05" db="EMBL/GenBank/DDBJ databases">
        <authorList>
            <person name="Kim S."/>
            <person name="Heo J."/>
            <person name="Choi H."/>
            <person name="Choi Y."/>
            <person name="Kwon S.-W."/>
            <person name="Kim Y."/>
        </authorList>
    </citation>
    <scope>NUCLEOTIDE SEQUENCE</scope>
    <source>
        <strain evidence="9">KACC 23697</strain>
    </source>
</reference>